<organism evidence="1 2">
    <name type="scientific">Portunus trituberculatus</name>
    <name type="common">Swimming crab</name>
    <name type="synonym">Neptunus trituberculatus</name>
    <dbReference type="NCBI Taxonomy" id="210409"/>
    <lineage>
        <taxon>Eukaryota</taxon>
        <taxon>Metazoa</taxon>
        <taxon>Ecdysozoa</taxon>
        <taxon>Arthropoda</taxon>
        <taxon>Crustacea</taxon>
        <taxon>Multicrustacea</taxon>
        <taxon>Malacostraca</taxon>
        <taxon>Eumalacostraca</taxon>
        <taxon>Eucarida</taxon>
        <taxon>Decapoda</taxon>
        <taxon>Pleocyemata</taxon>
        <taxon>Brachyura</taxon>
        <taxon>Eubrachyura</taxon>
        <taxon>Portunoidea</taxon>
        <taxon>Portunidae</taxon>
        <taxon>Portuninae</taxon>
        <taxon>Portunus</taxon>
    </lineage>
</organism>
<evidence type="ECO:0000313" key="2">
    <source>
        <dbReference type="Proteomes" id="UP000324222"/>
    </source>
</evidence>
<name>A0A5B7KKI1_PORTR</name>
<reference evidence="1 2" key="1">
    <citation type="submission" date="2019-05" db="EMBL/GenBank/DDBJ databases">
        <title>Another draft genome of Portunus trituberculatus and its Hox gene families provides insights of decapod evolution.</title>
        <authorList>
            <person name="Jeong J.-H."/>
            <person name="Song I."/>
            <person name="Kim S."/>
            <person name="Choi T."/>
            <person name="Kim D."/>
            <person name="Ryu S."/>
            <person name="Kim W."/>
        </authorList>
    </citation>
    <scope>NUCLEOTIDE SEQUENCE [LARGE SCALE GENOMIC DNA]</scope>
    <source>
        <tissue evidence="1">Muscle</tissue>
    </source>
</reference>
<keyword evidence="2" id="KW-1185">Reference proteome</keyword>
<gene>
    <name evidence="1" type="ORF">E2C01_101469</name>
</gene>
<accession>A0A5B7KKI1</accession>
<dbReference type="EMBL" id="VSRR010147337">
    <property type="protein sequence ID" value="MPD05709.1"/>
    <property type="molecule type" value="Genomic_DNA"/>
</dbReference>
<protein>
    <submittedName>
        <fullName evidence="1">Uncharacterized protein</fullName>
    </submittedName>
</protein>
<proteinExistence type="predicted"/>
<dbReference type="AlphaFoldDB" id="A0A5B7KKI1"/>
<evidence type="ECO:0000313" key="1">
    <source>
        <dbReference type="EMBL" id="MPD05709.1"/>
    </source>
</evidence>
<sequence>MKVLSSSMFWPWCWSSVSWLKDVSGRAAARTAKPARTRICGEKREGIQ</sequence>
<dbReference type="Proteomes" id="UP000324222">
    <property type="component" value="Unassembled WGS sequence"/>
</dbReference>
<comment type="caution">
    <text evidence="1">The sequence shown here is derived from an EMBL/GenBank/DDBJ whole genome shotgun (WGS) entry which is preliminary data.</text>
</comment>